<keyword evidence="4" id="KW-1185">Reference proteome</keyword>
<keyword evidence="1" id="KW-0812">Transmembrane</keyword>
<accession>A0ABW0LKB6</accession>
<keyword evidence="2" id="KW-0732">Signal</keyword>
<comment type="caution">
    <text evidence="3">The sequence shown here is derived from an EMBL/GenBank/DDBJ whole genome shotgun (WGS) entry which is preliminary data.</text>
</comment>
<feature type="transmembrane region" description="Helical" evidence="1">
    <location>
        <begin position="161"/>
        <end position="182"/>
    </location>
</feature>
<dbReference type="EMBL" id="JBHSMC010000014">
    <property type="protein sequence ID" value="MFC5465231.1"/>
    <property type="molecule type" value="Genomic_DNA"/>
</dbReference>
<feature type="signal peptide" evidence="2">
    <location>
        <begin position="1"/>
        <end position="27"/>
    </location>
</feature>
<proteinExistence type="predicted"/>
<dbReference type="PROSITE" id="PS51257">
    <property type="entry name" value="PROKAR_LIPOPROTEIN"/>
    <property type="match status" value="1"/>
</dbReference>
<reference evidence="4" key="1">
    <citation type="journal article" date="2019" name="Int. J. Syst. Evol. Microbiol.">
        <title>The Global Catalogue of Microorganisms (GCM) 10K type strain sequencing project: providing services to taxonomists for standard genome sequencing and annotation.</title>
        <authorList>
            <consortium name="The Broad Institute Genomics Platform"/>
            <consortium name="The Broad Institute Genome Sequencing Center for Infectious Disease"/>
            <person name="Wu L."/>
            <person name="Ma J."/>
        </authorList>
    </citation>
    <scope>NUCLEOTIDE SEQUENCE [LARGE SCALE GENOMIC DNA]</scope>
    <source>
        <strain evidence="4">CGMCC 1.12237</strain>
    </source>
</reference>
<dbReference type="Proteomes" id="UP001596147">
    <property type="component" value="Unassembled WGS sequence"/>
</dbReference>
<dbReference type="SUPFAM" id="SSF50242">
    <property type="entry name" value="TIMP-like"/>
    <property type="match status" value="1"/>
</dbReference>
<feature type="chain" id="PRO_5045771120" description="Tissue inhibitor of metalloproteinase" evidence="2">
    <location>
        <begin position="28"/>
        <end position="186"/>
    </location>
</feature>
<protein>
    <recommendedName>
        <fullName evidence="5">Tissue inhibitor of metalloproteinase</fullName>
    </recommendedName>
</protein>
<dbReference type="InterPro" id="IPR008993">
    <property type="entry name" value="TIMP-like_OB-fold"/>
</dbReference>
<evidence type="ECO:0008006" key="5">
    <source>
        <dbReference type="Google" id="ProtNLM"/>
    </source>
</evidence>
<evidence type="ECO:0000256" key="1">
    <source>
        <dbReference type="SAM" id="Phobius"/>
    </source>
</evidence>
<gene>
    <name evidence="3" type="ORF">ACFPM4_10775</name>
</gene>
<name>A0ABW0LKB6_9BACI</name>
<keyword evidence="1" id="KW-1133">Transmembrane helix</keyword>
<evidence type="ECO:0000256" key="2">
    <source>
        <dbReference type="SAM" id="SignalP"/>
    </source>
</evidence>
<dbReference type="RefSeq" id="WP_382351277.1">
    <property type="nucleotide sequence ID" value="NZ_JBHSMC010000014.1"/>
</dbReference>
<sequence length="186" mass="20336">MKKIIVILSVLLFSSLLLTALPSSVSACSCAVVSEPQTSYNHAEAVFSGKVIDIRRNNRSGYSPLKVYFEVKETWKGINETQVIINTGLGGGDCGVAFEVGKEYMVYASKSSIYDTSGLSTTICTNTGLLSNAQADLDFLGEGEAPTEEVNIMEEEKRKSWFMWGGIIVMLVSISIVGIILYRKKR</sequence>
<dbReference type="Gene3D" id="2.40.50.120">
    <property type="match status" value="1"/>
</dbReference>
<evidence type="ECO:0000313" key="4">
    <source>
        <dbReference type="Proteomes" id="UP001596147"/>
    </source>
</evidence>
<keyword evidence="1" id="KW-0472">Membrane</keyword>
<organism evidence="3 4">
    <name type="scientific">Lederbergia graminis</name>
    <dbReference type="NCBI Taxonomy" id="735518"/>
    <lineage>
        <taxon>Bacteria</taxon>
        <taxon>Bacillati</taxon>
        <taxon>Bacillota</taxon>
        <taxon>Bacilli</taxon>
        <taxon>Bacillales</taxon>
        <taxon>Bacillaceae</taxon>
        <taxon>Lederbergia</taxon>
    </lineage>
</organism>
<evidence type="ECO:0000313" key="3">
    <source>
        <dbReference type="EMBL" id="MFC5465231.1"/>
    </source>
</evidence>